<feature type="transmembrane region" description="Helical" evidence="7">
    <location>
        <begin position="92"/>
        <end position="119"/>
    </location>
</feature>
<evidence type="ECO:0000256" key="2">
    <source>
        <dbReference type="ARBA" id="ARBA00022448"/>
    </source>
</evidence>
<comment type="function">
    <text evidence="7">H(+)-stimulated, divalent metal cation uptake system.</text>
</comment>
<dbReference type="NCBIfam" id="NF001923">
    <property type="entry name" value="PRK00701.1"/>
    <property type="match status" value="1"/>
</dbReference>
<protein>
    <recommendedName>
        <fullName evidence="7">Divalent metal cation transporter MntH</fullName>
    </recommendedName>
</protein>
<feature type="transmembrane region" description="Helical" evidence="7">
    <location>
        <begin position="139"/>
        <end position="164"/>
    </location>
</feature>
<feature type="transmembrane region" description="Helical" evidence="7">
    <location>
        <begin position="287"/>
        <end position="312"/>
    </location>
</feature>
<keyword evidence="7" id="KW-1003">Cell membrane</keyword>
<dbReference type="Proteomes" id="UP001279642">
    <property type="component" value="Unassembled WGS sequence"/>
</dbReference>
<evidence type="ECO:0000256" key="4">
    <source>
        <dbReference type="ARBA" id="ARBA00022847"/>
    </source>
</evidence>
<evidence type="ECO:0000256" key="8">
    <source>
        <dbReference type="SAM" id="MobiDB-lite"/>
    </source>
</evidence>
<accession>A0ABU5EE58</accession>
<dbReference type="EMBL" id="JAXCLW010000005">
    <property type="protein sequence ID" value="MDY0884653.1"/>
    <property type="molecule type" value="Genomic_DNA"/>
</dbReference>
<evidence type="ECO:0000256" key="7">
    <source>
        <dbReference type="HAMAP-Rule" id="MF_00221"/>
    </source>
</evidence>
<evidence type="ECO:0000256" key="5">
    <source>
        <dbReference type="ARBA" id="ARBA00022989"/>
    </source>
</evidence>
<sequence length="475" mass="51236">MLKRYDPSEDVYPDKGTEQQQNRPSKSSSPITGSPEAELKTPGSAPASSLQRKKSPIDYRRLLAALGPGYLVAVGYMDPGNWVTDIAAGSRFAYSLLSVVFLANLMAMLLQSLCARLGIATDRDLAQLCRHTYPKPVCLALWAVCQIAIVACDLAEVVGTAIALSLLFHIPLLAGICLTAFSTLVILWLQKIGRRALELVVISLTLTVAFCLLTELIFAQPSLGAVAAGFIPMPNLVSDPERLYLAIGIIGATVMPHNLYLHSALVRSSGYRKQESDTDETEGKRRTLSYAVFDTCLALFFAFLVNAAILILAASAFHGRDIPLPIDLRDAYYLLTPLLGTSLASVLFGVALLAAGQNSTVTATLAGQVVMEGFLGLRLPPWAAQMTTRCAALVPALLVTAIAGDKALTELLLLSQVVLSLQLPFAVIPLIHFCTQRRLMGSLTSPWWLTFPACFVALLLIFLNLKLVSDFMIDG</sequence>
<keyword evidence="7" id="KW-0406">Ion transport</keyword>
<keyword evidence="3 7" id="KW-0812">Transmembrane</keyword>
<gene>
    <name evidence="7" type="primary">mntH</name>
    <name evidence="9" type="ORF">SMD27_17550</name>
</gene>
<keyword evidence="6 7" id="KW-0472">Membrane</keyword>
<dbReference type="HAMAP" id="MF_00221">
    <property type="entry name" value="NRAMP"/>
    <property type="match status" value="1"/>
</dbReference>
<evidence type="ECO:0000256" key="3">
    <source>
        <dbReference type="ARBA" id="ARBA00022692"/>
    </source>
</evidence>
<evidence type="ECO:0000256" key="6">
    <source>
        <dbReference type="ARBA" id="ARBA00023136"/>
    </source>
</evidence>
<feature type="transmembrane region" description="Helical" evidence="7">
    <location>
        <begin position="59"/>
        <end position="77"/>
    </location>
</feature>
<dbReference type="PANTHER" id="PTHR11706">
    <property type="entry name" value="SOLUTE CARRIER PROTEIN FAMILY 11 MEMBER"/>
    <property type="match status" value="1"/>
</dbReference>
<keyword evidence="4 7" id="KW-0769">Symport</keyword>
<dbReference type="NCBIfam" id="NF037982">
    <property type="entry name" value="Nramp_1"/>
    <property type="match status" value="1"/>
</dbReference>
<evidence type="ECO:0000256" key="1">
    <source>
        <dbReference type="ARBA" id="ARBA00004141"/>
    </source>
</evidence>
<reference evidence="9 10" key="1">
    <citation type="journal article" date="2016" name="Antonie Van Leeuwenhoek">
        <title>Dongia soli sp. nov., isolated from soil from Dokdo, Korea.</title>
        <authorList>
            <person name="Kim D.U."/>
            <person name="Lee H."/>
            <person name="Kim H."/>
            <person name="Kim S.G."/>
            <person name="Ka J.O."/>
        </authorList>
    </citation>
    <scope>NUCLEOTIDE SEQUENCE [LARGE SCALE GENOMIC DNA]</scope>
    <source>
        <strain evidence="9 10">D78</strain>
    </source>
</reference>
<keyword evidence="5 7" id="KW-1133">Transmembrane helix</keyword>
<feature type="transmembrane region" description="Helical" evidence="7">
    <location>
        <begin position="243"/>
        <end position="266"/>
    </location>
</feature>
<name>A0ABU5EE58_9PROT</name>
<feature type="compositionally biased region" description="Polar residues" evidence="8">
    <location>
        <begin position="18"/>
        <end position="32"/>
    </location>
</feature>
<feature type="region of interest" description="Disordered" evidence="8">
    <location>
        <begin position="1"/>
        <end position="52"/>
    </location>
</feature>
<feature type="transmembrane region" description="Helical" evidence="7">
    <location>
        <begin position="170"/>
        <end position="189"/>
    </location>
</feature>
<evidence type="ECO:0000313" key="9">
    <source>
        <dbReference type="EMBL" id="MDY0884653.1"/>
    </source>
</evidence>
<dbReference type="NCBIfam" id="TIGR01197">
    <property type="entry name" value="nramp"/>
    <property type="match status" value="1"/>
</dbReference>
<keyword evidence="10" id="KW-1185">Reference proteome</keyword>
<dbReference type="Pfam" id="PF01566">
    <property type="entry name" value="Nramp"/>
    <property type="match status" value="1"/>
</dbReference>
<organism evidence="9 10">
    <name type="scientific">Dongia soli</name>
    <dbReference type="NCBI Taxonomy" id="600628"/>
    <lineage>
        <taxon>Bacteria</taxon>
        <taxon>Pseudomonadati</taxon>
        <taxon>Pseudomonadota</taxon>
        <taxon>Alphaproteobacteria</taxon>
        <taxon>Rhodospirillales</taxon>
        <taxon>Dongiaceae</taxon>
        <taxon>Dongia</taxon>
    </lineage>
</organism>
<dbReference type="PRINTS" id="PR00447">
    <property type="entry name" value="NATRESASSCMP"/>
</dbReference>
<feature type="transmembrane region" description="Helical" evidence="7">
    <location>
        <begin position="196"/>
        <end position="223"/>
    </location>
</feature>
<feature type="transmembrane region" description="Helical" evidence="7">
    <location>
        <begin position="411"/>
        <end position="433"/>
    </location>
</feature>
<dbReference type="InterPro" id="IPR001046">
    <property type="entry name" value="NRAMP_fam"/>
</dbReference>
<comment type="caution">
    <text evidence="9">The sequence shown here is derived from an EMBL/GenBank/DDBJ whole genome shotgun (WGS) entry which is preliminary data.</text>
</comment>
<dbReference type="PANTHER" id="PTHR11706:SF33">
    <property type="entry name" value="NATURAL RESISTANCE-ASSOCIATED MACROPHAGE PROTEIN 2"/>
    <property type="match status" value="1"/>
</dbReference>
<feature type="transmembrane region" description="Helical" evidence="7">
    <location>
        <begin position="445"/>
        <end position="465"/>
    </location>
</feature>
<dbReference type="RefSeq" id="WP_320509726.1">
    <property type="nucleotide sequence ID" value="NZ_JAXCLW010000005.1"/>
</dbReference>
<proteinExistence type="inferred from homology"/>
<comment type="subcellular location">
    <subcellularLocation>
        <location evidence="7">Cell membrane</location>
        <topology evidence="7">Multi-pass membrane protein</topology>
    </subcellularLocation>
    <subcellularLocation>
        <location evidence="1">Membrane</location>
        <topology evidence="1">Multi-pass membrane protein</topology>
    </subcellularLocation>
</comment>
<feature type="transmembrane region" description="Helical" evidence="7">
    <location>
        <begin position="332"/>
        <end position="354"/>
    </location>
</feature>
<feature type="compositionally biased region" description="Basic and acidic residues" evidence="8">
    <location>
        <begin position="1"/>
        <end position="17"/>
    </location>
</feature>
<evidence type="ECO:0000313" key="10">
    <source>
        <dbReference type="Proteomes" id="UP001279642"/>
    </source>
</evidence>
<keyword evidence="2 7" id="KW-0813">Transport</keyword>
<comment type="similarity">
    <text evidence="7">Belongs to the NRAMP family.</text>
</comment>